<evidence type="ECO:0000313" key="2">
    <source>
        <dbReference type="Proteomes" id="UP000663844"/>
    </source>
</evidence>
<dbReference type="Proteomes" id="UP000663844">
    <property type="component" value="Unassembled WGS sequence"/>
</dbReference>
<protein>
    <submittedName>
        <fullName evidence="1">Uncharacterized protein</fullName>
    </submittedName>
</protein>
<gene>
    <name evidence="1" type="ORF">OXD698_LOCUS39456</name>
</gene>
<evidence type="ECO:0000313" key="1">
    <source>
        <dbReference type="EMBL" id="CAF4176180.1"/>
    </source>
</evidence>
<reference evidence="1" key="1">
    <citation type="submission" date="2021-02" db="EMBL/GenBank/DDBJ databases">
        <authorList>
            <person name="Nowell W R."/>
        </authorList>
    </citation>
    <scope>NUCLEOTIDE SEQUENCE</scope>
</reference>
<comment type="caution">
    <text evidence="1">The sequence shown here is derived from an EMBL/GenBank/DDBJ whole genome shotgun (WGS) entry which is preliminary data.</text>
</comment>
<accession>A0A819ZL63</accession>
<feature type="non-terminal residue" evidence="1">
    <location>
        <position position="10"/>
    </location>
</feature>
<organism evidence="1 2">
    <name type="scientific">Adineta steineri</name>
    <dbReference type="NCBI Taxonomy" id="433720"/>
    <lineage>
        <taxon>Eukaryota</taxon>
        <taxon>Metazoa</taxon>
        <taxon>Spiralia</taxon>
        <taxon>Gnathifera</taxon>
        <taxon>Rotifera</taxon>
        <taxon>Eurotatoria</taxon>
        <taxon>Bdelloidea</taxon>
        <taxon>Adinetida</taxon>
        <taxon>Adinetidae</taxon>
        <taxon>Adineta</taxon>
    </lineage>
</organism>
<dbReference type="EMBL" id="CAJOAZ010008046">
    <property type="protein sequence ID" value="CAF4176180.1"/>
    <property type="molecule type" value="Genomic_DNA"/>
</dbReference>
<proteinExistence type="predicted"/>
<sequence length="10" mass="1148">MHAHFAPPLQ</sequence>
<name>A0A819ZL63_9BILA</name>